<dbReference type="Gene3D" id="2.60.120.380">
    <property type="match status" value="1"/>
</dbReference>
<comment type="caution">
    <text evidence="9">The sequence shown here is derived from an EMBL/GenBank/DDBJ whole genome shotgun (WGS) entry which is preliminary data.</text>
</comment>
<keyword evidence="3 5" id="KW-0378">Hydrolase</keyword>
<gene>
    <name evidence="9" type="ORF">Gocc_2082</name>
</gene>
<dbReference type="InterPro" id="IPR000209">
    <property type="entry name" value="Peptidase_S8/S53_dom"/>
</dbReference>
<dbReference type="AlphaFoldDB" id="A0A7M2YVD9"/>
<evidence type="ECO:0000256" key="1">
    <source>
        <dbReference type="ARBA" id="ARBA00011073"/>
    </source>
</evidence>
<dbReference type="PROSITE" id="PS00137">
    <property type="entry name" value="SUBTILASE_HIS"/>
    <property type="match status" value="1"/>
</dbReference>
<evidence type="ECO:0000313" key="9">
    <source>
        <dbReference type="EMBL" id="RDI73985.1"/>
    </source>
</evidence>
<evidence type="ECO:0000256" key="2">
    <source>
        <dbReference type="ARBA" id="ARBA00022670"/>
    </source>
</evidence>
<evidence type="ECO:0000256" key="7">
    <source>
        <dbReference type="SAM" id="SignalP"/>
    </source>
</evidence>
<dbReference type="Pfam" id="PF00082">
    <property type="entry name" value="Peptidase_S8"/>
    <property type="match status" value="1"/>
</dbReference>
<dbReference type="PROSITE" id="PS00136">
    <property type="entry name" value="SUBTILASE_ASP"/>
    <property type="match status" value="1"/>
</dbReference>
<dbReference type="InterPro" id="IPR036852">
    <property type="entry name" value="Peptidase_S8/S53_dom_sf"/>
</dbReference>
<reference evidence="10" key="2">
    <citation type="journal article" date="2019" name="MicrobiologyOpen">
        <title>High-quality draft genome sequence of Gaiella occulta isolated from a 150 meter deep mineral water borehole and comparison with the genome sequences of other deep-branching lineages of the phylum Actinobacteria.</title>
        <authorList>
            <person name="Severino R."/>
            <person name="Froufe H.J.C."/>
            <person name="Barroso C."/>
            <person name="Albuquerque L."/>
            <person name="Lobo-da-Cunha A."/>
            <person name="da Costa M.S."/>
            <person name="Egas C."/>
        </authorList>
    </citation>
    <scope>NUCLEOTIDE SEQUENCE [LARGE SCALE GENOMIC DNA]</scope>
    <source>
        <strain evidence="10">F2-233</strain>
    </source>
</reference>
<comment type="similarity">
    <text evidence="1 5 6">Belongs to the peptidase S8 family.</text>
</comment>
<feature type="domain" description="Peptidase S8/S53" evidence="8">
    <location>
        <begin position="121"/>
        <end position="386"/>
    </location>
</feature>
<evidence type="ECO:0000259" key="8">
    <source>
        <dbReference type="Pfam" id="PF00082"/>
    </source>
</evidence>
<keyword evidence="7" id="KW-0732">Signal</keyword>
<dbReference type="GO" id="GO:0006508">
    <property type="term" value="P:proteolysis"/>
    <property type="evidence" value="ECO:0007669"/>
    <property type="project" value="UniProtKB-KW"/>
</dbReference>
<dbReference type="InterPro" id="IPR051048">
    <property type="entry name" value="Peptidase_S8/S53_subtilisin"/>
</dbReference>
<dbReference type="PANTHER" id="PTHR43399:SF4">
    <property type="entry name" value="CELL WALL-ASSOCIATED PROTEASE"/>
    <property type="match status" value="1"/>
</dbReference>
<dbReference type="PANTHER" id="PTHR43399">
    <property type="entry name" value="SUBTILISIN-RELATED"/>
    <property type="match status" value="1"/>
</dbReference>
<feature type="chain" id="PRO_5038613754" evidence="7">
    <location>
        <begin position="23"/>
        <end position="546"/>
    </location>
</feature>
<keyword evidence="10" id="KW-1185">Reference proteome</keyword>
<evidence type="ECO:0000313" key="10">
    <source>
        <dbReference type="Proteomes" id="UP000254134"/>
    </source>
</evidence>
<dbReference type="InterPro" id="IPR015500">
    <property type="entry name" value="Peptidase_S8_subtilisin-rel"/>
</dbReference>
<dbReference type="InterPro" id="IPR023827">
    <property type="entry name" value="Peptidase_S8_Asp-AS"/>
</dbReference>
<sequence>MTGRAAAAAAAIVLALVAPAGAAAARYVVGLEPDAASAGVARELRARGATPVESLAPLPALVVDTADAAALAGVRGVRYVEPLRVRRPAFTPNDPFLPRQWYLAQNRSYDAWTELPPLAAVRVAVIDSGVDATHPQLAGRIAAARSFVGGDPSDTSDTQGHGTFVAGLIAAAADDGVGIAGLAPSAQLLVAKVVGPQRSISVEAEAKAIRWAVARGARVINMSLGGLRDPADASRDTYSRLEADAVAYAVSKGVLVVAAVGNSDQAPSQPWPYASWPAALPHVLGVSALARSGDAPLFSNRDPVFNDVAAPGEEILSTLPLAITAQRPECSEQGYSSCGPDEYRNAEGTSFAAPQVTAAAAQLIAADPSLAPGQAAALIERSAVDATAANGCAKCAPGRDPLTGWGRLDAAAALAAPRPARDAFEPNDGAGASAYPLYGVKRRVDATLDYWDDRDDVYRVYLRRGQALYASYGGATPQAAASLSLWRPGSESLAAAGRPTGRVRRSAAGQRVRVSYRAPHAGWYSLQLRLERPGGGAYRLSVVKAW</sequence>
<evidence type="ECO:0000256" key="5">
    <source>
        <dbReference type="PROSITE-ProRule" id="PRU01240"/>
    </source>
</evidence>
<dbReference type="RefSeq" id="WP_114796516.1">
    <property type="nucleotide sequence ID" value="NZ_QQZY01000005.1"/>
</dbReference>
<keyword evidence="4 5" id="KW-0720">Serine protease</keyword>
<organism evidence="9 10">
    <name type="scientific">Gaiella occulta</name>
    <dbReference type="NCBI Taxonomy" id="1002870"/>
    <lineage>
        <taxon>Bacteria</taxon>
        <taxon>Bacillati</taxon>
        <taxon>Actinomycetota</taxon>
        <taxon>Thermoleophilia</taxon>
        <taxon>Gaiellales</taxon>
        <taxon>Gaiellaceae</taxon>
        <taxon>Gaiella</taxon>
    </lineage>
</organism>
<dbReference type="Gene3D" id="3.40.50.200">
    <property type="entry name" value="Peptidase S8/S53 domain"/>
    <property type="match status" value="1"/>
</dbReference>
<accession>A0A7M2YVD9</accession>
<evidence type="ECO:0000256" key="4">
    <source>
        <dbReference type="ARBA" id="ARBA00022825"/>
    </source>
</evidence>
<feature type="signal peptide" evidence="7">
    <location>
        <begin position="1"/>
        <end position="22"/>
    </location>
</feature>
<dbReference type="OrthoDB" id="5240330at2"/>
<dbReference type="EMBL" id="QQZY01000005">
    <property type="protein sequence ID" value="RDI73985.1"/>
    <property type="molecule type" value="Genomic_DNA"/>
</dbReference>
<evidence type="ECO:0000256" key="3">
    <source>
        <dbReference type="ARBA" id="ARBA00022801"/>
    </source>
</evidence>
<dbReference type="PRINTS" id="PR00723">
    <property type="entry name" value="SUBTILISIN"/>
</dbReference>
<feature type="active site" description="Charge relay system" evidence="5">
    <location>
        <position position="350"/>
    </location>
</feature>
<reference evidence="9 10" key="1">
    <citation type="submission" date="2018-07" db="EMBL/GenBank/DDBJ databases">
        <title>High-quality-draft genome sequence of Gaiella occulta.</title>
        <authorList>
            <person name="Severino R."/>
            <person name="Froufe H.J.C."/>
            <person name="Rainey F.A."/>
            <person name="Barroso C."/>
            <person name="Albuquerque L."/>
            <person name="Lobo-Da-Cunha A."/>
            <person name="Da Costa M.S."/>
            <person name="Egas C."/>
        </authorList>
    </citation>
    <scope>NUCLEOTIDE SEQUENCE [LARGE SCALE GENOMIC DNA]</scope>
    <source>
        <strain evidence="9 10">F2-233</strain>
    </source>
</reference>
<feature type="active site" description="Charge relay system" evidence="5">
    <location>
        <position position="127"/>
    </location>
</feature>
<evidence type="ECO:0000256" key="6">
    <source>
        <dbReference type="RuleBase" id="RU003355"/>
    </source>
</evidence>
<dbReference type="PROSITE" id="PS51892">
    <property type="entry name" value="SUBTILASE"/>
    <property type="match status" value="1"/>
</dbReference>
<dbReference type="InterPro" id="IPR022398">
    <property type="entry name" value="Peptidase_S8_His-AS"/>
</dbReference>
<proteinExistence type="inferred from homology"/>
<feature type="active site" description="Charge relay system" evidence="5">
    <location>
        <position position="161"/>
    </location>
</feature>
<dbReference type="InterPro" id="IPR023828">
    <property type="entry name" value="Peptidase_S8_Ser-AS"/>
</dbReference>
<dbReference type="PROSITE" id="PS00138">
    <property type="entry name" value="SUBTILASE_SER"/>
    <property type="match status" value="1"/>
</dbReference>
<dbReference type="Proteomes" id="UP000254134">
    <property type="component" value="Unassembled WGS sequence"/>
</dbReference>
<keyword evidence="2 5" id="KW-0645">Protease</keyword>
<dbReference type="SUPFAM" id="SSF52743">
    <property type="entry name" value="Subtilisin-like"/>
    <property type="match status" value="1"/>
</dbReference>
<name>A0A7M2YVD9_9ACTN</name>
<protein>
    <submittedName>
        <fullName evidence="9">Subtilase-type protein</fullName>
    </submittedName>
</protein>
<dbReference type="GO" id="GO:0004252">
    <property type="term" value="F:serine-type endopeptidase activity"/>
    <property type="evidence" value="ECO:0007669"/>
    <property type="project" value="UniProtKB-UniRule"/>
</dbReference>